<reference evidence="2" key="1">
    <citation type="submission" date="2022-11" db="EMBL/GenBank/DDBJ databases">
        <title>Genome Sequence of Cubamyces cubensis.</title>
        <authorList>
            <person name="Buettner E."/>
        </authorList>
    </citation>
    <scope>NUCLEOTIDE SEQUENCE</scope>
    <source>
        <strain evidence="2">MPL-01</strain>
    </source>
</reference>
<evidence type="ECO:0000313" key="3">
    <source>
        <dbReference type="Proteomes" id="UP001215151"/>
    </source>
</evidence>
<dbReference type="AlphaFoldDB" id="A0AAD7X6G3"/>
<feature type="region of interest" description="Disordered" evidence="1">
    <location>
        <begin position="219"/>
        <end position="242"/>
    </location>
</feature>
<keyword evidence="3" id="KW-1185">Reference proteome</keyword>
<proteinExistence type="predicted"/>
<comment type="caution">
    <text evidence="2">The sequence shown here is derived from an EMBL/GenBank/DDBJ whole genome shotgun (WGS) entry which is preliminary data.</text>
</comment>
<feature type="compositionally biased region" description="Low complexity" evidence="1">
    <location>
        <begin position="633"/>
        <end position="645"/>
    </location>
</feature>
<feature type="compositionally biased region" description="Low complexity" evidence="1">
    <location>
        <begin position="224"/>
        <end position="237"/>
    </location>
</feature>
<evidence type="ECO:0000256" key="1">
    <source>
        <dbReference type="SAM" id="MobiDB-lite"/>
    </source>
</evidence>
<feature type="compositionally biased region" description="Basic and acidic residues" evidence="1">
    <location>
        <begin position="716"/>
        <end position="729"/>
    </location>
</feature>
<feature type="compositionally biased region" description="Basic residues" evidence="1">
    <location>
        <begin position="299"/>
        <end position="308"/>
    </location>
</feature>
<gene>
    <name evidence="2" type="ORF">ONZ51_g10363</name>
</gene>
<evidence type="ECO:0000313" key="2">
    <source>
        <dbReference type="EMBL" id="KAJ8463265.1"/>
    </source>
</evidence>
<feature type="region of interest" description="Disordered" evidence="1">
    <location>
        <begin position="118"/>
        <end position="152"/>
    </location>
</feature>
<feature type="region of interest" description="Disordered" evidence="1">
    <location>
        <begin position="690"/>
        <end position="729"/>
    </location>
</feature>
<feature type="region of interest" description="Disordered" evidence="1">
    <location>
        <begin position="277"/>
        <end position="317"/>
    </location>
</feature>
<feature type="region of interest" description="Disordered" evidence="1">
    <location>
        <begin position="579"/>
        <end position="664"/>
    </location>
</feature>
<sequence>MDSTDNMQPSGRSARPQSWNALHALECLTPPSPSPSGSLGAIAALASLGDIPIFLHTSDDSVPQDLNHICSRPDGSQGGFLAPSVSTTTVHSTNTFGLPSGPHSDVYAHDSLATSTASFSSTVTPDDASDRTVRPRPTCSPNQDPSYLSTIRPSRSGGYFSNRFASISDLSRFTISAYMDTWSSSDNLAMASPDMLYPSESSAARKSVSPSASITVSATATLNPSSNPVSPSPSGSPLYHAVDFTSTDSMTRNIPSHLAPPPSRSWSTISSVLFSRRPMSPSPSITSTLASAENSPNKTRLRFPRKKPREPSAQLHLDHRVDGAASSSLKPSTTSPLLAPLSDKHPCPLLLRDIPGMSMSRSSGSSSGLGSGSLTDLPDVLSWLRDLCIELWIDQEGFRAIRPRFRLSGYTHPASTTRSGSTLADVLTHGTAQFLPARRQGAVYHHGTLDSCPVLRRLTLADNEDKDYISRHASLTIKANGVYAVTGTETFDDHPSQSGSLQLHWRFEYVVDDPKGLRRATTSGEKAFIPLSFSCSPGLLHPTHGKPIKLMHVLKKNITPKLSAKPADIRLGHVADVAPLSDANGTQGEPTQGARRARALSTHRRTRSSDPPSNPTWPSATCPEPEPARKTRPASVSAAPISSPPHTGLGERPRQAYDGVGACSAAPPGSRLPMHIMSVEELTQILGRIPTPERPRATVDSGALSPPSYYRHRRRPSEMERVDELGMAR</sequence>
<feature type="compositionally biased region" description="Basic residues" evidence="1">
    <location>
        <begin position="595"/>
        <end position="606"/>
    </location>
</feature>
<dbReference type="EMBL" id="JAPEVG010000405">
    <property type="protein sequence ID" value="KAJ8463265.1"/>
    <property type="molecule type" value="Genomic_DNA"/>
</dbReference>
<name>A0AAD7X6G3_9APHY</name>
<feature type="compositionally biased region" description="Polar residues" evidence="1">
    <location>
        <begin position="139"/>
        <end position="152"/>
    </location>
</feature>
<protein>
    <submittedName>
        <fullName evidence="2">Uncharacterized protein</fullName>
    </submittedName>
</protein>
<accession>A0AAD7X6G3</accession>
<feature type="compositionally biased region" description="Polar residues" evidence="1">
    <location>
        <begin position="282"/>
        <end position="298"/>
    </location>
</feature>
<organism evidence="2 3">
    <name type="scientific">Trametes cubensis</name>
    <dbReference type="NCBI Taxonomy" id="1111947"/>
    <lineage>
        <taxon>Eukaryota</taxon>
        <taxon>Fungi</taxon>
        <taxon>Dikarya</taxon>
        <taxon>Basidiomycota</taxon>
        <taxon>Agaricomycotina</taxon>
        <taxon>Agaricomycetes</taxon>
        <taxon>Polyporales</taxon>
        <taxon>Polyporaceae</taxon>
        <taxon>Trametes</taxon>
    </lineage>
</organism>
<dbReference type="Proteomes" id="UP001215151">
    <property type="component" value="Unassembled WGS sequence"/>
</dbReference>